<feature type="non-terminal residue" evidence="1">
    <location>
        <position position="1"/>
    </location>
</feature>
<reference evidence="1" key="1">
    <citation type="submission" date="2018-05" db="EMBL/GenBank/DDBJ databases">
        <authorList>
            <person name="Lanie J.A."/>
            <person name="Ng W.-L."/>
            <person name="Kazmierczak K.M."/>
            <person name="Andrzejewski T.M."/>
            <person name="Davidsen T.M."/>
            <person name="Wayne K.J."/>
            <person name="Tettelin H."/>
            <person name="Glass J.I."/>
            <person name="Rusch D."/>
            <person name="Podicherti R."/>
            <person name="Tsui H.-C.T."/>
            <person name="Winkler M.E."/>
        </authorList>
    </citation>
    <scope>NUCLEOTIDE SEQUENCE</scope>
</reference>
<organism evidence="1">
    <name type="scientific">marine metagenome</name>
    <dbReference type="NCBI Taxonomy" id="408172"/>
    <lineage>
        <taxon>unclassified sequences</taxon>
        <taxon>metagenomes</taxon>
        <taxon>ecological metagenomes</taxon>
    </lineage>
</organism>
<protein>
    <submittedName>
        <fullName evidence="1">Uncharacterized protein</fullName>
    </submittedName>
</protein>
<gene>
    <name evidence="1" type="ORF">METZ01_LOCUS153254</name>
</gene>
<accession>A0A382AFR4</accession>
<sequence length="72" mass="7621">VHKSVEKGRINLCVGCGKPVQGPARACASGVEKASHAKGKLFENLRKQPNPGGTPVYLLLKKGFSFAENSVD</sequence>
<name>A0A382AFR4_9ZZZZ</name>
<dbReference type="EMBL" id="UINC01025222">
    <property type="protein sequence ID" value="SVB00400.1"/>
    <property type="molecule type" value="Genomic_DNA"/>
</dbReference>
<dbReference type="AlphaFoldDB" id="A0A382AFR4"/>
<proteinExistence type="predicted"/>
<evidence type="ECO:0000313" key="1">
    <source>
        <dbReference type="EMBL" id="SVB00400.1"/>
    </source>
</evidence>